<dbReference type="InterPro" id="IPR047120">
    <property type="entry name" value="Pk/Esn/Tes"/>
</dbReference>
<protein>
    <submittedName>
        <fullName evidence="1">Uncharacterized protein</fullName>
    </submittedName>
</protein>
<accession>A0A8T3CTE3</accession>
<dbReference type="Proteomes" id="UP000829720">
    <property type="component" value="Unassembled WGS sequence"/>
</dbReference>
<evidence type="ECO:0000313" key="1">
    <source>
        <dbReference type="EMBL" id="KAI1888589.1"/>
    </source>
</evidence>
<keyword evidence="2" id="KW-1185">Reference proteome</keyword>
<dbReference type="PANTHER" id="PTHR24211:SF1">
    <property type="entry name" value="TESTIN"/>
    <property type="match status" value="1"/>
</dbReference>
<comment type="caution">
    <text evidence="1">The sequence shown here is derived from an EMBL/GenBank/DDBJ whole genome shotgun (WGS) entry which is preliminary data.</text>
</comment>
<dbReference type="EMBL" id="JAERUA010000017">
    <property type="protein sequence ID" value="KAI1888589.1"/>
    <property type="molecule type" value="Genomic_DNA"/>
</dbReference>
<gene>
    <name evidence="1" type="ORF">AGOR_G00186720</name>
</gene>
<dbReference type="AlphaFoldDB" id="A0A8T3CTE3"/>
<sequence>MEVEKEFKKVTLGHEIGAGASCLKCKDKCEGFELHFWRKICRNCKCGLEDHDVQLDSAEDRKVGRLFEDTKYTGLIAKLKKDGVPSYRGNAMTVSVVPASSAYASVVPGSAGRASAVARQRNTSGYWSCWGRVCRWRAHQWRACGHCSC</sequence>
<evidence type="ECO:0000313" key="2">
    <source>
        <dbReference type="Proteomes" id="UP000829720"/>
    </source>
</evidence>
<dbReference type="OrthoDB" id="10069167at2759"/>
<reference evidence="1" key="1">
    <citation type="submission" date="2021-01" db="EMBL/GenBank/DDBJ databases">
        <authorList>
            <person name="Zahm M."/>
            <person name="Roques C."/>
            <person name="Cabau C."/>
            <person name="Klopp C."/>
            <person name="Donnadieu C."/>
            <person name="Jouanno E."/>
            <person name="Lampietro C."/>
            <person name="Louis A."/>
            <person name="Herpin A."/>
            <person name="Echchiki A."/>
            <person name="Berthelot C."/>
            <person name="Parey E."/>
            <person name="Roest-Crollius H."/>
            <person name="Braasch I."/>
            <person name="Postlethwait J."/>
            <person name="Bobe J."/>
            <person name="Montfort J."/>
            <person name="Bouchez O."/>
            <person name="Begum T."/>
            <person name="Mejri S."/>
            <person name="Adams A."/>
            <person name="Chen W.-J."/>
            <person name="Guiguen Y."/>
        </authorList>
    </citation>
    <scope>NUCLEOTIDE SEQUENCE</scope>
    <source>
        <tissue evidence="1">Blood</tissue>
    </source>
</reference>
<name>A0A8T3CTE3_9TELE</name>
<organism evidence="1 2">
    <name type="scientific">Albula goreensis</name>
    <dbReference type="NCBI Taxonomy" id="1534307"/>
    <lineage>
        <taxon>Eukaryota</taxon>
        <taxon>Metazoa</taxon>
        <taxon>Chordata</taxon>
        <taxon>Craniata</taxon>
        <taxon>Vertebrata</taxon>
        <taxon>Euteleostomi</taxon>
        <taxon>Actinopterygii</taxon>
        <taxon>Neopterygii</taxon>
        <taxon>Teleostei</taxon>
        <taxon>Albuliformes</taxon>
        <taxon>Albulidae</taxon>
        <taxon>Albula</taxon>
    </lineage>
</organism>
<dbReference type="PANTHER" id="PTHR24211">
    <property type="entry name" value="LIM DOMAIN-CONTAINING PROTEIN"/>
    <property type="match status" value="1"/>
</dbReference>
<proteinExistence type="predicted"/>